<dbReference type="PROSITE" id="PS00197">
    <property type="entry name" value="2FE2S_FER_1"/>
    <property type="match status" value="1"/>
</dbReference>
<dbReference type="Gene3D" id="3.10.20.30">
    <property type="match status" value="1"/>
</dbReference>
<dbReference type="InterPro" id="IPR006058">
    <property type="entry name" value="2Fe2S_fd_BS"/>
</dbReference>
<evidence type="ECO:0000256" key="1">
    <source>
        <dbReference type="ARBA" id="ARBA00022714"/>
    </source>
</evidence>
<reference evidence="5 6" key="1">
    <citation type="journal article" date="2023" name="Commun. Biol.">
        <title>Genome analysis of Parmales, the sister group of diatoms, reveals the evolutionary specialization of diatoms from phago-mixotrophs to photoautotrophs.</title>
        <authorList>
            <person name="Ban H."/>
            <person name="Sato S."/>
            <person name="Yoshikawa S."/>
            <person name="Yamada K."/>
            <person name="Nakamura Y."/>
            <person name="Ichinomiya M."/>
            <person name="Sato N."/>
            <person name="Blanc-Mathieu R."/>
            <person name="Endo H."/>
            <person name="Kuwata A."/>
            <person name="Ogata H."/>
        </authorList>
    </citation>
    <scope>NUCLEOTIDE SEQUENCE [LARGE SCALE GENOMIC DNA]</scope>
</reference>
<evidence type="ECO:0000313" key="5">
    <source>
        <dbReference type="EMBL" id="GMI22806.1"/>
    </source>
</evidence>
<keyword evidence="3" id="KW-0732">Signal</keyword>
<keyword evidence="6" id="KW-1185">Reference proteome</keyword>
<evidence type="ECO:0000259" key="4">
    <source>
        <dbReference type="Pfam" id="PF00111"/>
    </source>
</evidence>
<dbReference type="InterPro" id="IPR036010">
    <property type="entry name" value="2Fe-2S_ferredoxin-like_sf"/>
</dbReference>
<dbReference type="Proteomes" id="UP001165060">
    <property type="component" value="Unassembled WGS sequence"/>
</dbReference>
<dbReference type="SUPFAM" id="SSF54292">
    <property type="entry name" value="2Fe-2S ferredoxin-like"/>
    <property type="match status" value="1"/>
</dbReference>
<protein>
    <recommendedName>
        <fullName evidence="4">2Fe-2S ferredoxin-type domain-containing protein</fullName>
    </recommendedName>
</protein>
<feature type="chain" id="PRO_5045481422" description="2Fe-2S ferredoxin-type domain-containing protein" evidence="3">
    <location>
        <begin position="16"/>
        <end position="83"/>
    </location>
</feature>
<evidence type="ECO:0000313" key="6">
    <source>
        <dbReference type="Proteomes" id="UP001165060"/>
    </source>
</evidence>
<accession>A0ABQ6MAM7</accession>
<feature type="non-terminal residue" evidence="5">
    <location>
        <position position="83"/>
    </location>
</feature>
<keyword evidence="1" id="KW-0479">Metal-binding</keyword>
<dbReference type="InterPro" id="IPR001041">
    <property type="entry name" value="2Fe-2S_ferredoxin-type"/>
</dbReference>
<keyword evidence="1" id="KW-0001">2Fe-2S</keyword>
<name>A0ABQ6MAM7_9STRA</name>
<evidence type="ECO:0000256" key="3">
    <source>
        <dbReference type="SAM" id="SignalP"/>
    </source>
</evidence>
<proteinExistence type="predicted"/>
<dbReference type="Pfam" id="PF00111">
    <property type="entry name" value="Fer2"/>
    <property type="match status" value="1"/>
</dbReference>
<keyword evidence="2" id="KW-0411">Iron-sulfur</keyword>
<sequence length="83" mass="8742">MRLLLLLLLLPLTSGFFLPPAPARTFSLSANTVLNFGGKKISVREGSPLKAACAKAGFKPKYNCKKGDCGSCVVSVGGTRMKP</sequence>
<feature type="domain" description="2Fe-2S ferredoxin-type" evidence="4">
    <location>
        <begin position="39"/>
        <end position="77"/>
    </location>
</feature>
<dbReference type="InterPro" id="IPR012675">
    <property type="entry name" value="Beta-grasp_dom_sf"/>
</dbReference>
<dbReference type="EMBL" id="BRYB01003924">
    <property type="protein sequence ID" value="GMI22806.1"/>
    <property type="molecule type" value="Genomic_DNA"/>
</dbReference>
<keyword evidence="1" id="KW-0408">Iron</keyword>
<feature type="signal peptide" evidence="3">
    <location>
        <begin position="1"/>
        <end position="15"/>
    </location>
</feature>
<comment type="caution">
    <text evidence="5">The sequence shown here is derived from an EMBL/GenBank/DDBJ whole genome shotgun (WGS) entry which is preliminary data.</text>
</comment>
<organism evidence="5 6">
    <name type="scientific">Tetraparma gracilis</name>
    <dbReference type="NCBI Taxonomy" id="2962635"/>
    <lineage>
        <taxon>Eukaryota</taxon>
        <taxon>Sar</taxon>
        <taxon>Stramenopiles</taxon>
        <taxon>Ochrophyta</taxon>
        <taxon>Bolidophyceae</taxon>
        <taxon>Parmales</taxon>
        <taxon>Triparmaceae</taxon>
        <taxon>Tetraparma</taxon>
    </lineage>
</organism>
<gene>
    <name evidence="5" type="ORF">TeGR_g14544</name>
</gene>
<evidence type="ECO:0000256" key="2">
    <source>
        <dbReference type="ARBA" id="ARBA00023014"/>
    </source>
</evidence>